<dbReference type="RefSeq" id="WP_377570610.1">
    <property type="nucleotide sequence ID" value="NZ_JBHTNZ010000024.1"/>
</dbReference>
<dbReference type="InterPro" id="IPR024975">
    <property type="entry name" value="NOV_C"/>
</dbReference>
<feature type="non-terminal residue" evidence="2">
    <location>
        <position position="257"/>
    </location>
</feature>
<protein>
    <submittedName>
        <fullName evidence="2">DUF3883 domain-containing protein</fullName>
    </submittedName>
</protein>
<feature type="domain" description="Protein NO VEIN C-terminal" evidence="1">
    <location>
        <begin position="135"/>
        <end position="221"/>
    </location>
</feature>
<organism evidence="2 3">
    <name type="scientific">Paenibacillus farraposensis</name>
    <dbReference type="NCBI Taxonomy" id="2807095"/>
    <lineage>
        <taxon>Bacteria</taxon>
        <taxon>Bacillati</taxon>
        <taxon>Bacillota</taxon>
        <taxon>Bacilli</taxon>
        <taxon>Bacillales</taxon>
        <taxon>Paenibacillaceae</taxon>
        <taxon>Paenibacillus</taxon>
    </lineage>
</organism>
<comment type="caution">
    <text evidence="2">The sequence shown here is derived from an EMBL/GenBank/DDBJ whole genome shotgun (WGS) entry which is preliminary data.</text>
</comment>
<dbReference type="Proteomes" id="UP001597340">
    <property type="component" value="Unassembled WGS sequence"/>
</dbReference>
<evidence type="ECO:0000313" key="2">
    <source>
        <dbReference type="EMBL" id="MFD1462970.1"/>
    </source>
</evidence>
<keyword evidence="3" id="KW-1185">Reference proteome</keyword>
<evidence type="ECO:0000313" key="3">
    <source>
        <dbReference type="Proteomes" id="UP001597340"/>
    </source>
</evidence>
<gene>
    <name evidence="2" type="ORF">ACFQ5D_16570</name>
</gene>
<dbReference type="EMBL" id="JBHTNZ010000024">
    <property type="protein sequence ID" value="MFD1462970.1"/>
    <property type="molecule type" value="Genomic_DNA"/>
</dbReference>
<accession>A0ABW4DJ82</accession>
<dbReference type="Pfam" id="PF13020">
    <property type="entry name" value="NOV_C"/>
    <property type="match status" value="1"/>
</dbReference>
<sequence>MNTSEFTSVFQRFQATTSTQVLELSKNCSWININSMGNIEVSEHGNEILMQANMQDALRIQLKHLIRKYRPSWSYLLHKGRKEAFQYFPPNVKQCFKEAELINSYEPAVIEWWDQLAFIARKNQEDNKLRIGRAGEELSLQYEKNRTGKNAVWQSIESNLSGFDILSCVSSSDASPLCIEVKATTYTDLFPFYLTRNEWSVAETSQQFYFHLWILGECPELYIVDKNNIESHIPFNKGNGTWESVKITFDIETLKEI</sequence>
<evidence type="ECO:0000259" key="1">
    <source>
        <dbReference type="Pfam" id="PF13020"/>
    </source>
</evidence>
<name>A0ABW4DJ82_9BACL</name>
<reference evidence="3" key="1">
    <citation type="journal article" date="2019" name="Int. J. Syst. Evol. Microbiol.">
        <title>The Global Catalogue of Microorganisms (GCM) 10K type strain sequencing project: providing services to taxonomists for standard genome sequencing and annotation.</title>
        <authorList>
            <consortium name="The Broad Institute Genomics Platform"/>
            <consortium name="The Broad Institute Genome Sequencing Center for Infectious Disease"/>
            <person name="Wu L."/>
            <person name="Ma J."/>
        </authorList>
    </citation>
    <scope>NUCLEOTIDE SEQUENCE [LARGE SCALE GENOMIC DNA]</scope>
    <source>
        <strain evidence="3">CCM 9147</strain>
    </source>
</reference>
<proteinExistence type="predicted"/>